<protein>
    <submittedName>
        <fullName evidence="1">Uncharacterized protein</fullName>
    </submittedName>
</protein>
<evidence type="ECO:0000313" key="1">
    <source>
        <dbReference type="EMBL" id="MFJ2821862.1"/>
    </source>
</evidence>
<comment type="caution">
    <text evidence="1">The sequence shown here is derived from an EMBL/GenBank/DDBJ whole genome shotgun (WGS) entry which is preliminary data.</text>
</comment>
<name>A0ABW8EGW1_STRT5</name>
<accession>A0ABW8EGW1</accession>
<keyword evidence="2" id="KW-1185">Reference proteome</keyword>
<organism evidence="1 2">
    <name type="scientific">Streptomyces toxytricini</name>
    <name type="common">Actinomyces toxytricini</name>
    <dbReference type="NCBI Taxonomy" id="67369"/>
    <lineage>
        <taxon>Bacteria</taxon>
        <taxon>Bacillati</taxon>
        <taxon>Actinomycetota</taxon>
        <taxon>Actinomycetes</taxon>
        <taxon>Kitasatosporales</taxon>
        <taxon>Streptomycetaceae</taxon>
        <taxon>Streptomyces</taxon>
    </lineage>
</organism>
<sequence>MGEFIKNAPDEDSIWSRASGSEWDRLATSSMVMFGGLETTVGMIGFSL</sequence>
<dbReference type="EMBL" id="JBIUYY010000004">
    <property type="protein sequence ID" value="MFJ2821862.1"/>
    <property type="molecule type" value="Genomic_DNA"/>
</dbReference>
<reference evidence="1 2" key="1">
    <citation type="submission" date="2024-10" db="EMBL/GenBank/DDBJ databases">
        <title>The Natural Products Discovery Center: Release of the First 8490 Sequenced Strains for Exploring Actinobacteria Biosynthetic Diversity.</title>
        <authorList>
            <person name="Kalkreuter E."/>
            <person name="Kautsar S.A."/>
            <person name="Yang D."/>
            <person name="Bader C.D."/>
            <person name="Teijaro C.N."/>
            <person name="Fluegel L."/>
            <person name="Davis C.M."/>
            <person name="Simpson J.R."/>
            <person name="Lauterbach L."/>
            <person name="Steele A.D."/>
            <person name="Gui C."/>
            <person name="Meng S."/>
            <person name="Li G."/>
            <person name="Viehrig K."/>
            <person name="Ye F."/>
            <person name="Su P."/>
            <person name="Kiefer A.F."/>
            <person name="Nichols A."/>
            <person name="Cepeda A.J."/>
            <person name="Yan W."/>
            <person name="Fan B."/>
            <person name="Jiang Y."/>
            <person name="Adhikari A."/>
            <person name="Zheng C.-J."/>
            <person name="Schuster L."/>
            <person name="Cowan T.M."/>
            <person name="Smanski M.J."/>
            <person name="Chevrette M.G."/>
            <person name="De Carvalho L.P.S."/>
            <person name="Shen B."/>
        </authorList>
    </citation>
    <scope>NUCLEOTIDE SEQUENCE [LARGE SCALE GENOMIC DNA]</scope>
    <source>
        <strain evidence="1 2">NPDC087220</strain>
    </source>
</reference>
<evidence type="ECO:0000313" key="2">
    <source>
        <dbReference type="Proteomes" id="UP001617351"/>
    </source>
</evidence>
<dbReference type="Proteomes" id="UP001617351">
    <property type="component" value="Unassembled WGS sequence"/>
</dbReference>
<gene>
    <name evidence="1" type="ORF">ACIO7M_12175</name>
</gene>
<dbReference type="RefSeq" id="WP_402380083.1">
    <property type="nucleotide sequence ID" value="NZ_JBIUYY010000004.1"/>
</dbReference>
<proteinExistence type="predicted"/>